<feature type="region of interest" description="Disordered" evidence="1">
    <location>
        <begin position="132"/>
        <end position="152"/>
    </location>
</feature>
<gene>
    <name evidence="2" type="ORF">CVLEPA_LOCUS19354</name>
</gene>
<dbReference type="EMBL" id="CAWYQH010000104">
    <property type="protein sequence ID" value="CAK8687277.1"/>
    <property type="molecule type" value="Genomic_DNA"/>
</dbReference>
<organism evidence="2 3">
    <name type="scientific">Clavelina lepadiformis</name>
    <name type="common">Light-bulb sea squirt</name>
    <name type="synonym">Ascidia lepadiformis</name>
    <dbReference type="NCBI Taxonomy" id="159417"/>
    <lineage>
        <taxon>Eukaryota</taxon>
        <taxon>Metazoa</taxon>
        <taxon>Chordata</taxon>
        <taxon>Tunicata</taxon>
        <taxon>Ascidiacea</taxon>
        <taxon>Aplousobranchia</taxon>
        <taxon>Clavelinidae</taxon>
        <taxon>Clavelina</taxon>
    </lineage>
</organism>
<feature type="compositionally biased region" description="Basic residues" evidence="1">
    <location>
        <begin position="143"/>
        <end position="152"/>
    </location>
</feature>
<proteinExistence type="predicted"/>
<keyword evidence="3" id="KW-1185">Reference proteome</keyword>
<evidence type="ECO:0000313" key="3">
    <source>
        <dbReference type="Proteomes" id="UP001642483"/>
    </source>
</evidence>
<sequence>MTEVVAFHNNTDRMNDTRVMRSLNTWSRLSDVPTIPKTKACCGMELKFSKIRSIPKMKSFIPLHTLTIPYFLPKTKTTPRRKAPSSWPHGSCVCVRGDRAAELPTRSTEQEQVSLMPCPSALQLRAITPPGVHKINSLPGTKRSSKNSFKRSRKDADSKLSCVVLRIRLVCGVRTRLRSPNAGLQGHSQVVEELQQHASGRMELDFVSGWCWNKLHFAFSELSRKDVSKLKLVEAVLGLMHVTRFERATSIIRPDVL</sequence>
<evidence type="ECO:0000256" key="1">
    <source>
        <dbReference type="SAM" id="MobiDB-lite"/>
    </source>
</evidence>
<accession>A0ABP0G625</accession>
<protein>
    <submittedName>
        <fullName evidence="2">Uncharacterized protein</fullName>
    </submittedName>
</protein>
<reference evidence="2 3" key="1">
    <citation type="submission" date="2024-02" db="EMBL/GenBank/DDBJ databases">
        <authorList>
            <person name="Daric V."/>
            <person name="Darras S."/>
        </authorList>
    </citation>
    <scope>NUCLEOTIDE SEQUENCE [LARGE SCALE GENOMIC DNA]</scope>
</reference>
<name>A0ABP0G625_CLALP</name>
<comment type="caution">
    <text evidence="2">The sequence shown here is derived from an EMBL/GenBank/DDBJ whole genome shotgun (WGS) entry which is preliminary data.</text>
</comment>
<evidence type="ECO:0000313" key="2">
    <source>
        <dbReference type="EMBL" id="CAK8687277.1"/>
    </source>
</evidence>
<dbReference type="Proteomes" id="UP001642483">
    <property type="component" value="Unassembled WGS sequence"/>
</dbReference>